<sequence length="154" mass="17251">MVLDVNIVVSGLMFPSSPSGVLLEHWLDDEFDVLTCFEHIDELRRVTRYPKIRARVRPHLLGKAINRLRNTVIYYAHIAAVELCRDPFDNYLLGLALTGKADFLISGDKADLLSLEKFGATRIVSPRQSLRAFESLRGNSAGNGMRPNGTRTIP</sequence>
<proteinExistence type="predicted"/>
<dbReference type="PANTHER" id="PTHR34610:SF4">
    <property type="entry name" value="SLL8027 PROTEIN"/>
    <property type="match status" value="1"/>
</dbReference>
<feature type="domain" description="PIN" evidence="1">
    <location>
        <begin position="2"/>
        <end position="110"/>
    </location>
</feature>
<dbReference type="Pfam" id="PF13470">
    <property type="entry name" value="PIN_3"/>
    <property type="match status" value="1"/>
</dbReference>
<dbReference type="InterPro" id="IPR002716">
    <property type="entry name" value="PIN_dom"/>
</dbReference>
<dbReference type="KEGG" id="acob:P0Y56_00065"/>
<dbReference type="NCBIfam" id="TIGR00305">
    <property type="entry name" value="putative toxin-antitoxin system toxin component, PIN family"/>
    <property type="match status" value="1"/>
</dbReference>
<evidence type="ECO:0000313" key="2">
    <source>
        <dbReference type="EMBL" id="WEK48486.1"/>
    </source>
</evidence>
<dbReference type="Proteomes" id="UP001218362">
    <property type="component" value="Chromosome"/>
</dbReference>
<dbReference type="AlphaFoldDB" id="A0AAJ5XBX0"/>
<protein>
    <submittedName>
        <fullName evidence="2">Toxin-antitoxin system toxin component, PIN family</fullName>
    </submittedName>
</protein>
<reference evidence="2" key="1">
    <citation type="submission" date="2023-03" db="EMBL/GenBank/DDBJ databases">
        <title>Andean soil-derived lignocellulolytic bacterial consortium as a source of novel taxa and putative plastic-active enzymes.</title>
        <authorList>
            <person name="Diaz-Garcia L."/>
            <person name="Chuvochina M."/>
            <person name="Feuerriegel G."/>
            <person name="Bunk B."/>
            <person name="Sproer C."/>
            <person name="Streit W.R."/>
            <person name="Rodriguez L.M."/>
            <person name="Overmann J."/>
            <person name="Jimenez D.J."/>
        </authorList>
    </citation>
    <scope>NUCLEOTIDE SEQUENCE</scope>
    <source>
        <strain evidence="2">MAG 26</strain>
    </source>
</reference>
<evidence type="ECO:0000259" key="1">
    <source>
        <dbReference type="Pfam" id="PF13470"/>
    </source>
</evidence>
<accession>A0AAJ5XBX0</accession>
<dbReference type="InterPro" id="IPR002850">
    <property type="entry name" value="PIN_toxin-like"/>
</dbReference>
<dbReference type="EMBL" id="CP119316">
    <property type="protein sequence ID" value="WEK48486.1"/>
    <property type="molecule type" value="Genomic_DNA"/>
</dbReference>
<name>A0AAJ5XBX0_9SPHN</name>
<dbReference type="PANTHER" id="PTHR34610">
    <property type="entry name" value="SSL7007 PROTEIN"/>
    <property type="match status" value="1"/>
</dbReference>
<gene>
    <name evidence="2" type="ORF">P0Y56_00065</name>
</gene>
<evidence type="ECO:0000313" key="3">
    <source>
        <dbReference type="Proteomes" id="UP001218362"/>
    </source>
</evidence>
<organism evidence="2 3">
    <name type="scientific">Candidatus Andeanibacterium colombiense</name>
    <dbReference type="NCBI Taxonomy" id="3121345"/>
    <lineage>
        <taxon>Bacteria</taxon>
        <taxon>Pseudomonadati</taxon>
        <taxon>Pseudomonadota</taxon>
        <taxon>Alphaproteobacteria</taxon>
        <taxon>Sphingomonadales</taxon>
        <taxon>Sphingomonadaceae</taxon>
        <taxon>Candidatus Andeanibacterium</taxon>
    </lineage>
</organism>
<dbReference type="InterPro" id="IPR029060">
    <property type="entry name" value="PIN-like_dom_sf"/>
</dbReference>
<dbReference type="SUPFAM" id="SSF88723">
    <property type="entry name" value="PIN domain-like"/>
    <property type="match status" value="1"/>
</dbReference>